<dbReference type="Gene3D" id="3.40.50.1820">
    <property type="entry name" value="alpha/beta hydrolase"/>
    <property type="match status" value="1"/>
</dbReference>
<dbReference type="Proteomes" id="UP001162029">
    <property type="component" value="Unassembled WGS sequence"/>
</dbReference>
<dbReference type="AlphaFoldDB" id="A0AAV0TMI7"/>
<organism evidence="1 2">
    <name type="scientific">Peronospora destructor</name>
    <dbReference type="NCBI Taxonomy" id="86335"/>
    <lineage>
        <taxon>Eukaryota</taxon>
        <taxon>Sar</taxon>
        <taxon>Stramenopiles</taxon>
        <taxon>Oomycota</taxon>
        <taxon>Peronosporomycetes</taxon>
        <taxon>Peronosporales</taxon>
        <taxon>Peronosporaceae</taxon>
        <taxon>Peronospora</taxon>
    </lineage>
</organism>
<gene>
    <name evidence="1" type="ORF">PDE001_LOCUS2729</name>
</gene>
<dbReference type="EMBL" id="CANTFM010000474">
    <property type="protein sequence ID" value="CAI5722650.1"/>
    <property type="molecule type" value="Genomic_DNA"/>
</dbReference>
<evidence type="ECO:0000313" key="1">
    <source>
        <dbReference type="EMBL" id="CAI5722650.1"/>
    </source>
</evidence>
<dbReference type="PANTHER" id="PTHR47668:SF1">
    <property type="entry name" value="DIENELACTONE HYDROLASE DOMAIN-CONTAINING PROTEIN-RELATED"/>
    <property type="match status" value="1"/>
</dbReference>
<proteinExistence type="predicted"/>
<keyword evidence="2" id="KW-1185">Reference proteome</keyword>
<protein>
    <recommendedName>
        <fullName evidence="3">Dienelactone hydrolase domain-containing protein</fullName>
    </recommendedName>
</protein>
<dbReference type="InterPro" id="IPR029058">
    <property type="entry name" value="AB_hydrolase_fold"/>
</dbReference>
<comment type="caution">
    <text evidence="1">The sequence shown here is derived from an EMBL/GenBank/DDBJ whole genome shotgun (WGS) entry which is preliminary data.</text>
</comment>
<sequence>MSCCPVTAEPARNPSDHTGVMKKAGNTNIYVTGPASAKAGVIAYPDIYGLDTMACAGAHGWVPRRLHRTDPVVMGHVSFHPAWIVENVLNGDGAVDKLAERVKVPQLLIAAGDDPDFIKPDGSLFKILKSRVDIGSKSDVLLFADEKHGWVHRGDLDNAATKTAVMKAWHTAVKFIQTNCPV</sequence>
<evidence type="ECO:0000313" key="2">
    <source>
        <dbReference type="Proteomes" id="UP001162029"/>
    </source>
</evidence>
<evidence type="ECO:0008006" key="3">
    <source>
        <dbReference type="Google" id="ProtNLM"/>
    </source>
</evidence>
<accession>A0AAV0TMI7</accession>
<name>A0AAV0TMI7_9STRA</name>
<reference evidence="1" key="1">
    <citation type="submission" date="2022-12" db="EMBL/GenBank/DDBJ databases">
        <authorList>
            <person name="Webb A."/>
        </authorList>
    </citation>
    <scope>NUCLEOTIDE SEQUENCE</scope>
    <source>
        <strain evidence="1">Pd1</strain>
    </source>
</reference>
<dbReference type="PANTHER" id="PTHR47668">
    <property type="entry name" value="DIENELACTONE HYDROLASE FAMILY PROTEIN (AFU_ORTHOLOGUE AFUA_6G01940)"/>
    <property type="match status" value="1"/>
</dbReference>